<name>A0ABV5WK73_9BACI</name>
<evidence type="ECO:0000313" key="5">
    <source>
        <dbReference type="EMBL" id="MFB9760745.1"/>
    </source>
</evidence>
<dbReference type="EMBL" id="JBHMAF010000167">
    <property type="protein sequence ID" value="MFB9760745.1"/>
    <property type="molecule type" value="Genomic_DNA"/>
</dbReference>
<comment type="similarity">
    <text evidence="2">Belongs to the bacterial solute-binding protein 2 family.</text>
</comment>
<dbReference type="PANTHER" id="PTHR46847">
    <property type="entry name" value="D-ALLOSE-BINDING PERIPLASMIC PROTEIN-RELATED"/>
    <property type="match status" value="1"/>
</dbReference>
<evidence type="ECO:0000256" key="1">
    <source>
        <dbReference type="ARBA" id="ARBA00004196"/>
    </source>
</evidence>
<dbReference type="Proteomes" id="UP001589609">
    <property type="component" value="Unassembled WGS sequence"/>
</dbReference>
<evidence type="ECO:0000313" key="6">
    <source>
        <dbReference type="Proteomes" id="UP001589609"/>
    </source>
</evidence>
<sequence>MKKLLFIYVFLFAGFLTYLYNYHLKEFASSSSNQPQDDLRGKVSEKYVMVTFLAGIDYWKTALKGFEDAARVLNVSVEYRGATQYDVHEQIAVLEQIIAKKPAGIAISAINPTALTATINKAIDAGIPVVLFDSDASSSNVHTFLGTNNYNAGVTAARKMGELLNGRGKVSVVTLLNQLNHQERTKGFLETIYKEYPQIEVVAVKDGRGDQLVSKQVAEEVIKQYPDLAGIFTTEANGGVGVGEAVQSVKSDRQVKIISFDTDKNTLDMVQNGTISATLAQGTWKMGYWSLQFLFQLNHNLASPQQESVSDALALPVYVDTGISIVTKENVEDYYAK</sequence>
<keyword evidence="6" id="KW-1185">Reference proteome</keyword>
<evidence type="ECO:0000256" key="3">
    <source>
        <dbReference type="ARBA" id="ARBA00022729"/>
    </source>
</evidence>
<dbReference type="Pfam" id="PF13407">
    <property type="entry name" value="Peripla_BP_4"/>
    <property type="match status" value="1"/>
</dbReference>
<accession>A0ABV5WK73</accession>
<comment type="caution">
    <text evidence="5">The sequence shown here is derived from an EMBL/GenBank/DDBJ whole genome shotgun (WGS) entry which is preliminary data.</text>
</comment>
<dbReference type="RefSeq" id="WP_379951028.1">
    <property type="nucleotide sequence ID" value="NZ_JBHMAF010000167.1"/>
</dbReference>
<evidence type="ECO:0000256" key="2">
    <source>
        <dbReference type="ARBA" id="ARBA00007639"/>
    </source>
</evidence>
<reference evidence="5 6" key="1">
    <citation type="submission" date="2024-09" db="EMBL/GenBank/DDBJ databases">
        <authorList>
            <person name="Sun Q."/>
            <person name="Mori K."/>
        </authorList>
    </citation>
    <scope>NUCLEOTIDE SEQUENCE [LARGE SCALE GENOMIC DNA]</scope>
    <source>
        <strain evidence="5 6">JCM 11201</strain>
    </source>
</reference>
<dbReference type="CDD" id="cd19969">
    <property type="entry name" value="PBP1_ABC_sugar_binding-like"/>
    <property type="match status" value="1"/>
</dbReference>
<dbReference type="InterPro" id="IPR028082">
    <property type="entry name" value="Peripla_BP_I"/>
</dbReference>
<organism evidence="5 6">
    <name type="scientific">Ectobacillus funiculus</name>
    <dbReference type="NCBI Taxonomy" id="137993"/>
    <lineage>
        <taxon>Bacteria</taxon>
        <taxon>Bacillati</taxon>
        <taxon>Bacillota</taxon>
        <taxon>Bacilli</taxon>
        <taxon>Bacillales</taxon>
        <taxon>Bacillaceae</taxon>
        <taxon>Ectobacillus</taxon>
    </lineage>
</organism>
<feature type="domain" description="Periplasmic binding protein" evidence="4">
    <location>
        <begin position="51"/>
        <end position="297"/>
    </location>
</feature>
<gene>
    <name evidence="5" type="ORF">ACFFMS_20905</name>
</gene>
<dbReference type="PANTHER" id="PTHR46847:SF1">
    <property type="entry name" value="D-ALLOSE-BINDING PERIPLASMIC PROTEIN-RELATED"/>
    <property type="match status" value="1"/>
</dbReference>
<dbReference type="Gene3D" id="3.40.50.2300">
    <property type="match status" value="2"/>
</dbReference>
<evidence type="ECO:0000259" key="4">
    <source>
        <dbReference type="Pfam" id="PF13407"/>
    </source>
</evidence>
<proteinExistence type="inferred from homology"/>
<comment type="subcellular location">
    <subcellularLocation>
        <location evidence="1">Cell envelope</location>
    </subcellularLocation>
</comment>
<keyword evidence="3" id="KW-0732">Signal</keyword>
<dbReference type="SUPFAM" id="SSF53822">
    <property type="entry name" value="Periplasmic binding protein-like I"/>
    <property type="match status" value="1"/>
</dbReference>
<dbReference type="InterPro" id="IPR025997">
    <property type="entry name" value="SBP_2_dom"/>
</dbReference>
<protein>
    <submittedName>
        <fullName evidence="5">Substrate-binding domain-containing protein</fullName>
    </submittedName>
</protein>